<comment type="similarity">
    <text evidence="8">Belongs to the TonB-dependent receptor family.</text>
</comment>
<dbReference type="Pfam" id="PF13715">
    <property type="entry name" value="CarbopepD_reg_2"/>
    <property type="match status" value="1"/>
</dbReference>
<evidence type="ECO:0000313" key="11">
    <source>
        <dbReference type="EMBL" id="GAA4806553.1"/>
    </source>
</evidence>
<gene>
    <name evidence="11" type="ORF">GCM10023231_39690</name>
</gene>
<evidence type="ECO:0000313" key="12">
    <source>
        <dbReference type="Proteomes" id="UP001501411"/>
    </source>
</evidence>
<evidence type="ECO:0000259" key="10">
    <source>
        <dbReference type="Pfam" id="PF07715"/>
    </source>
</evidence>
<feature type="region of interest" description="Disordered" evidence="9">
    <location>
        <begin position="500"/>
        <end position="519"/>
    </location>
</feature>
<evidence type="ECO:0000256" key="9">
    <source>
        <dbReference type="SAM" id="MobiDB-lite"/>
    </source>
</evidence>
<keyword evidence="12" id="KW-1185">Reference proteome</keyword>
<dbReference type="InterPro" id="IPR023996">
    <property type="entry name" value="TonB-dep_OMP_SusC/RagA"/>
</dbReference>
<evidence type="ECO:0000256" key="5">
    <source>
        <dbReference type="ARBA" id="ARBA00022729"/>
    </source>
</evidence>
<dbReference type="NCBIfam" id="TIGR04056">
    <property type="entry name" value="OMP_RagA_SusC"/>
    <property type="match status" value="1"/>
</dbReference>
<dbReference type="SUPFAM" id="SSF56935">
    <property type="entry name" value="Porins"/>
    <property type="match status" value="1"/>
</dbReference>
<keyword evidence="3 8" id="KW-1134">Transmembrane beta strand</keyword>
<feature type="domain" description="TonB-dependent receptor plug" evidence="10">
    <location>
        <begin position="138"/>
        <end position="241"/>
    </location>
</feature>
<dbReference type="InterPro" id="IPR039426">
    <property type="entry name" value="TonB-dep_rcpt-like"/>
</dbReference>
<sequence>MNKLERNLFWKRNQLNSKRAFHSIRKKATILCILLLGLHVAFAQTTFEVQGLIQEAGTGEPLPGVSILANNKALGISDSNGRFSVSVAANTQLHFNYIGYKPYELLVNKRMTDVKISLESTSTQLEDVVVVGYGTQKKESLTGAVTTVQMKEKEGSPTTNISNALSGTPGLFVKLGNSQPGVDRSEIKIRGMGTLNNNNPLVLVNGIEYSMDEINPDDIETITVLKDAAAAIYGSRGANGVILVTTKKGSGVSQVNYNYYNGAQSPTRMPDVVWDPIQYMNLKNQALANQGQAAIYSDEDIAEYQAGMATDPYTYPANNWFDIALKTGNIQKHNLSFGGSSDTYQYRLALGYLNRDGIMIGPSDNENKYSLSLNASLNVSKRLKVGASIDGYYRNYEQPFYGSDFFKHLSRSLPILSDRLADGRYGNSWLSTPGRNNWENPRMIAETGYSKKIVQRFLASAFAEYKLPWDITYNIRFGVDKYDGLLSQFTPQVQTFNPKTLKPTNWNSPATAPRSSEADDNNINTHFYNTLDWKKQFADKHHVAIMLGSAYDYYGTGMFSAEMTGYLDGTLTALDAGSIRNAISGQRTEDVLISYFGRANYDYNEKYLFEATFRYDGSSRFARNKRWGFFPSVSAGWRIDKEDFFESNLFDMLKLRASIGQLGNQAVDLYSYEKSVELGQNYSFGGINGLLAPGAAILAYADPNTTWETTTTYNGGVDMALLKSKLNLTVDVYKKRTTDILRTVNFPSQVGLTGPKRNVGTVDNTGFELTGQYQDKIGAVGFGINGNISYNKNKVIDLDGQILYDFDTNLSTITKEGLPISSHYLLQADGYFQSQEEVDQSAFQSNATKPGYIKYKDINGDNIINGDDRVVINESSAIPKYTYGFGFNVDYKGLSLRASFQGIGGIRLYPVGNLAYPFNNGAGITQEWVGNTWTPENPNAKLPIITESTGGNDNFLQSDFWLKSGSYLRLKNVQLAYLLPQKWTSKISLSKVSVFVNAENFLTFSKYKDFDPETISNYSSLYHYPMLKTISGGVNVTF</sequence>
<dbReference type="Proteomes" id="UP001501411">
    <property type="component" value="Unassembled WGS sequence"/>
</dbReference>
<evidence type="ECO:0000256" key="7">
    <source>
        <dbReference type="ARBA" id="ARBA00023237"/>
    </source>
</evidence>
<keyword evidence="11" id="KW-0675">Receptor</keyword>
<dbReference type="SUPFAM" id="SSF49464">
    <property type="entry name" value="Carboxypeptidase regulatory domain-like"/>
    <property type="match status" value="1"/>
</dbReference>
<protein>
    <submittedName>
        <fullName evidence="11">TonB-dependent receptor</fullName>
    </submittedName>
</protein>
<dbReference type="Gene3D" id="2.40.170.20">
    <property type="entry name" value="TonB-dependent receptor, beta-barrel domain"/>
    <property type="match status" value="1"/>
</dbReference>
<dbReference type="Gene3D" id="2.170.130.10">
    <property type="entry name" value="TonB-dependent receptor, plug domain"/>
    <property type="match status" value="1"/>
</dbReference>
<dbReference type="RefSeq" id="WP_345234797.1">
    <property type="nucleotide sequence ID" value="NZ_BAABIQ010000044.1"/>
</dbReference>
<comment type="subcellular location">
    <subcellularLocation>
        <location evidence="1 8">Cell outer membrane</location>
        <topology evidence="1 8">Multi-pass membrane protein</topology>
    </subcellularLocation>
</comment>
<accession>A0ABP9C8U6</accession>
<dbReference type="InterPro" id="IPR037066">
    <property type="entry name" value="Plug_dom_sf"/>
</dbReference>
<keyword evidence="5" id="KW-0732">Signal</keyword>
<dbReference type="PANTHER" id="PTHR30069">
    <property type="entry name" value="TONB-DEPENDENT OUTER MEMBRANE RECEPTOR"/>
    <property type="match status" value="1"/>
</dbReference>
<feature type="compositionally biased region" description="Polar residues" evidence="9">
    <location>
        <begin position="500"/>
        <end position="514"/>
    </location>
</feature>
<proteinExistence type="inferred from homology"/>
<evidence type="ECO:0000256" key="4">
    <source>
        <dbReference type="ARBA" id="ARBA00022692"/>
    </source>
</evidence>
<dbReference type="PANTHER" id="PTHR30069:SF29">
    <property type="entry name" value="HEMOGLOBIN AND HEMOGLOBIN-HAPTOGLOBIN-BINDING PROTEIN 1-RELATED"/>
    <property type="match status" value="1"/>
</dbReference>
<evidence type="ECO:0000256" key="6">
    <source>
        <dbReference type="ARBA" id="ARBA00023136"/>
    </source>
</evidence>
<keyword evidence="2 8" id="KW-0813">Transport</keyword>
<evidence type="ECO:0000256" key="3">
    <source>
        <dbReference type="ARBA" id="ARBA00022452"/>
    </source>
</evidence>
<organism evidence="11 12">
    <name type="scientific">Olivibacter ginsenosidimutans</name>
    <dbReference type="NCBI Taxonomy" id="1176537"/>
    <lineage>
        <taxon>Bacteria</taxon>
        <taxon>Pseudomonadati</taxon>
        <taxon>Bacteroidota</taxon>
        <taxon>Sphingobacteriia</taxon>
        <taxon>Sphingobacteriales</taxon>
        <taxon>Sphingobacteriaceae</taxon>
        <taxon>Olivibacter</taxon>
    </lineage>
</organism>
<dbReference type="PROSITE" id="PS52016">
    <property type="entry name" value="TONB_DEPENDENT_REC_3"/>
    <property type="match status" value="1"/>
</dbReference>
<dbReference type="EMBL" id="BAABIQ010000044">
    <property type="protein sequence ID" value="GAA4806553.1"/>
    <property type="molecule type" value="Genomic_DNA"/>
</dbReference>
<reference evidence="12" key="1">
    <citation type="journal article" date="2019" name="Int. J. Syst. Evol. Microbiol.">
        <title>The Global Catalogue of Microorganisms (GCM) 10K type strain sequencing project: providing services to taxonomists for standard genome sequencing and annotation.</title>
        <authorList>
            <consortium name="The Broad Institute Genomics Platform"/>
            <consortium name="The Broad Institute Genome Sequencing Center for Infectious Disease"/>
            <person name="Wu L."/>
            <person name="Ma J."/>
        </authorList>
    </citation>
    <scope>NUCLEOTIDE SEQUENCE [LARGE SCALE GENOMIC DNA]</scope>
    <source>
        <strain evidence="12">JCM 18200</strain>
    </source>
</reference>
<keyword evidence="4 8" id="KW-0812">Transmembrane</keyword>
<comment type="caution">
    <text evidence="11">The sequence shown here is derived from an EMBL/GenBank/DDBJ whole genome shotgun (WGS) entry which is preliminary data.</text>
</comment>
<dbReference type="NCBIfam" id="TIGR04057">
    <property type="entry name" value="SusC_RagA_signa"/>
    <property type="match status" value="1"/>
</dbReference>
<evidence type="ECO:0000256" key="8">
    <source>
        <dbReference type="PROSITE-ProRule" id="PRU01360"/>
    </source>
</evidence>
<dbReference type="InterPro" id="IPR012910">
    <property type="entry name" value="Plug_dom"/>
</dbReference>
<name>A0ABP9C8U6_9SPHI</name>
<dbReference type="Pfam" id="PF07715">
    <property type="entry name" value="Plug"/>
    <property type="match status" value="1"/>
</dbReference>
<keyword evidence="6 8" id="KW-0472">Membrane</keyword>
<dbReference type="InterPro" id="IPR023997">
    <property type="entry name" value="TonB-dep_OMP_SusC/RagA_CS"/>
</dbReference>
<keyword evidence="7 8" id="KW-0998">Cell outer membrane</keyword>
<dbReference type="InterPro" id="IPR008969">
    <property type="entry name" value="CarboxyPept-like_regulatory"/>
</dbReference>
<evidence type="ECO:0000256" key="1">
    <source>
        <dbReference type="ARBA" id="ARBA00004571"/>
    </source>
</evidence>
<dbReference type="InterPro" id="IPR036942">
    <property type="entry name" value="Beta-barrel_TonB_sf"/>
</dbReference>
<evidence type="ECO:0000256" key="2">
    <source>
        <dbReference type="ARBA" id="ARBA00022448"/>
    </source>
</evidence>